<evidence type="ECO:0000256" key="2">
    <source>
        <dbReference type="PROSITE-ProRule" id="PRU00284"/>
    </source>
</evidence>
<dbReference type="EMBL" id="LNQL01000006">
    <property type="protein sequence ID" value="KSU47863.1"/>
    <property type="molecule type" value="Genomic_DNA"/>
</dbReference>
<sequence length="301" mass="33871">MNETLPRPLRSPAILSSLEANVAMIYFDRQRRVVDVNDLFAKTMKYKRDEMIGLQHHTFCTPEFANSHEYQDFWTRLFSGFSTADKIKRVDARGDILWLEATYMPIFEGEEVVGVVKIASNITDRIDRVQGYAKSFQTLAEGLNLQSVHGSKEGNQLQETMTTIASETAENQQTFETLYDQAIEITKIADTIKEIAARTNLLSLNAAIEAARAGEHGKGFTVVASEVKNLSDLVGSAVVEVRTNTETMNRQIMAMMKKIEASHLEVASSLATVKETMQRFTAIEEVAQQLEQQTEDFRSFI</sequence>
<dbReference type="SUPFAM" id="SSF58104">
    <property type="entry name" value="Methyl-accepting chemotaxis protein (MCP) signaling domain"/>
    <property type="match status" value="1"/>
</dbReference>
<keyword evidence="1 2" id="KW-0807">Transducer</keyword>
<dbReference type="PANTHER" id="PTHR32089">
    <property type="entry name" value="METHYL-ACCEPTING CHEMOTAXIS PROTEIN MCPB"/>
    <property type="match status" value="1"/>
</dbReference>
<reference evidence="4 5" key="1">
    <citation type="journal article" date="2015" name="Int. J. Syst. Evol. Microbiol.">
        <title>Exiguobacterium enclense sp. nov., isolated from sediment.</title>
        <authorList>
            <person name="Dastager S.G."/>
            <person name="Mawlankar R."/>
            <person name="Sonalkar V.V."/>
            <person name="Thorat M.N."/>
            <person name="Mual P."/>
            <person name="Verma A."/>
            <person name="Krishnamurthi S."/>
            <person name="Tang S.K."/>
            <person name="Li W.J."/>
        </authorList>
    </citation>
    <scope>NUCLEOTIDE SEQUENCE [LARGE SCALE GENOMIC DNA]</scope>
    <source>
        <strain evidence="4 5">NIO-1109</strain>
    </source>
</reference>
<evidence type="ECO:0000313" key="4">
    <source>
        <dbReference type="EMBL" id="KSU47863.1"/>
    </source>
</evidence>
<feature type="domain" description="Methyl-accepting transducer" evidence="3">
    <location>
        <begin position="120"/>
        <end position="301"/>
    </location>
</feature>
<dbReference type="InterPro" id="IPR035965">
    <property type="entry name" value="PAS-like_dom_sf"/>
</dbReference>
<gene>
    <name evidence="4" type="ORF">AS033_14470</name>
</gene>
<dbReference type="OrthoDB" id="9765776at2"/>
<dbReference type="Pfam" id="PF08448">
    <property type="entry name" value="PAS_4"/>
    <property type="match status" value="1"/>
</dbReference>
<evidence type="ECO:0000256" key="1">
    <source>
        <dbReference type="ARBA" id="ARBA00023224"/>
    </source>
</evidence>
<dbReference type="Gene3D" id="1.10.287.950">
    <property type="entry name" value="Methyl-accepting chemotaxis protein"/>
    <property type="match status" value="1"/>
</dbReference>
<dbReference type="Proteomes" id="UP000053797">
    <property type="component" value="Unassembled WGS sequence"/>
</dbReference>
<evidence type="ECO:0000313" key="5">
    <source>
        <dbReference type="Proteomes" id="UP000053797"/>
    </source>
</evidence>
<dbReference type="PROSITE" id="PS50111">
    <property type="entry name" value="CHEMOTAXIS_TRANSDUC_2"/>
    <property type="match status" value="1"/>
</dbReference>
<dbReference type="InterPro" id="IPR004089">
    <property type="entry name" value="MCPsignal_dom"/>
</dbReference>
<dbReference type="CDD" id="cd00130">
    <property type="entry name" value="PAS"/>
    <property type="match status" value="1"/>
</dbReference>
<dbReference type="Pfam" id="PF00015">
    <property type="entry name" value="MCPsignal"/>
    <property type="match status" value="1"/>
</dbReference>
<dbReference type="SMART" id="SM00283">
    <property type="entry name" value="MA"/>
    <property type="match status" value="1"/>
</dbReference>
<dbReference type="SUPFAM" id="SSF55785">
    <property type="entry name" value="PYP-like sensor domain (PAS domain)"/>
    <property type="match status" value="1"/>
</dbReference>
<protein>
    <submittedName>
        <fullName evidence="4">Chemotaxis protein</fullName>
    </submittedName>
</protein>
<name>A0A0V8GC64_9BACL</name>
<evidence type="ECO:0000259" key="3">
    <source>
        <dbReference type="PROSITE" id="PS50111"/>
    </source>
</evidence>
<organism evidence="4 5">
    <name type="scientific">Exiguobacterium indicum</name>
    <dbReference type="NCBI Taxonomy" id="296995"/>
    <lineage>
        <taxon>Bacteria</taxon>
        <taxon>Bacillati</taxon>
        <taxon>Bacillota</taxon>
        <taxon>Bacilli</taxon>
        <taxon>Bacillales</taxon>
        <taxon>Bacillales Family XII. Incertae Sedis</taxon>
        <taxon>Exiguobacterium</taxon>
    </lineage>
</organism>
<dbReference type="GO" id="GO:0016020">
    <property type="term" value="C:membrane"/>
    <property type="evidence" value="ECO:0007669"/>
    <property type="project" value="InterPro"/>
</dbReference>
<dbReference type="InterPro" id="IPR013656">
    <property type="entry name" value="PAS_4"/>
</dbReference>
<dbReference type="GO" id="GO:0007165">
    <property type="term" value="P:signal transduction"/>
    <property type="evidence" value="ECO:0007669"/>
    <property type="project" value="UniProtKB-KW"/>
</dbReference>
<dbReference type="InterPro" id="IPR000014">
    <property type="entry name" value="PAS"/>
</dbReference>
<proteinExistence type="predicted"/>
<dbReference type="NCBIfam" id="TIGR00229">
    <property type="entry name" value="sensory_box"/>
    <property type="match status" value="1"/>
</dbReference>
<dbReference type="AlphaFoldDB" id="A0A0V8GC64"/>
<accession>A0A0V8GC64</accession>
<dbReference type="RefSeq" id="WP_058265872.1">
    <property type="nucleotide sequence ID" value="NZ_FMYN01000006.1"/>
</dbReference>
<comment type="caution">
    <text evidence="4">The sequence shown here is derived from an EMBL/GenBank/DDBJ whole genome shotgun (WGS) entry which is preliminary data.</text>
</comment>
<dbReference type="Gene3D" id="3.30.450.20">
    <property type="entry name" value="PAS domain"/>
    <property type="match status" value="1"/>
</dbReference>
<dbReference type="PANTHER" id="PTHR32089:SF112">
    <property type="entry name" value="LYSOZYME-LIKE PROTEIN-RELATED"/>
    <property type="match status" value="1"/>
</dbReference>